<gene>
    <name evidence="1" type="ORF">EB796_014493</name>
</gene>
<evidence type="ECO:0000313" key="2">
    <source>
        <dbReference type="Proteomes" id="UP000593567"/>
    </source>
</evidence>
<dbReference type="Proteomes" id="UP000593567">
    <property type="component" value="Unassembled WGS sequence"/>
</dbReference>
<protein>
    <submittedName>
        <fullName evidence="1">Uncharacterized protein</fullName>
    </submittedName>
</protein>
<sequence>MGWYDTTVGSLCAVYVKEKCLMSPIVSAKTVRILHAGTLAQAAKLYSDIQFIYVLRDPRAYAGVTRFYSNGSTRGPS</sequence>
<dbReference type="AlphaFoldDB" id="A0A7J7JMW7"/>
<reference evidence="1" key="1">
    <citation type="submission" date="2020-06" db="EMBL/GenBank/DDBJ databases">
        <title>Draft genome of Bugula neritina, a colonial animal packing powerful symbionts and potential medicines.</title>
        <authorList>
            <person name="Rayko M."/>
        </authorList>
    </citation>
    <scope>NUCLEOTIDE SEQUENCE [LARGE SCALE GENOMIC DNA]</scope>
    <source>
        <strain evidence="1">Kwan_BN1</strain>
    </source>
</reference>
<name>A0A7J7JMW7_BUGNE</name>
<organism evidence="1 2">
    <name type="scientific">Bugula neritina</name>
    <name type="common">Brown bryozoan</name>
    <name type="synonym">Sertularia neritina</name>
    <dbReference type="NCBI Taxonomy" id="10212"/>
    <lineage>
        <taxon>Eukaryota</taxon>
        <taxon>Metazoa</taxon>
        <taxon>Spiralia</taxon>
        <taxon>Lophotrochozoa</taxon>
        <taxon>Bryozoa</taxon>
        <taxon>Gymnolaemata</taxon>
        <taxon>Cheilostomatida</taxon>
        <taxon>Flustrina</taxon>
        <taxon>Buguloidea</taxon>
        <taxon>Bugulidae</taxon>
        <taxon>Bugula</taxon>
    </lineage>
</organism>
<keyword evidence="2" id="KW-1185">Reference proteome</keyword>
<dbReference type="OrthoDB" id="5987729at2759"/>
<proteinExistence type="predicted"/>
<accession>A0A7J7JMW7</accession>
<comment type="caution">
    <text evidence="1">The sequence shown here is derived from an EMBL/GenBank/DDBJ whole genome shotgun (WGS) entry which is preliminary data.</text>
</comment>
<evidence type="ECO:0000313" key="1">
    <source>
        <dbReference type="EMBL" id="KAF6027203.1"/>
    </source>
</evidence>
<dbReference type="EMBL" id="VXIV02002123">
    <property type="protein sequence ID" value="KAF6027203.1"/>
    <property type="molecule type" value="Genomic_DNA"/>
</dbReference>